<gene>
    <name evidence="3" type="ORF">HDA33_000840</name>
</gene>
<keyword evidence="2" id="KW-0732">Signal</keyword>
<name>A0A7W9JIU4_9MICC</name>
<evidence type="ECO:0000256" key="2">
    <source>
        <dbReference type="SAM" id="SignalP"/>
    </source>
</evidence>
<reference evidence="3 4" key="1">
    <citation type="submission" date="2020-08" db="EMBL/GenBank/DDBJ databases">
        <title>Sequencing the genomes of 1000 actinobacteria strains.</title>
        <authorList>
            <person name="Klenk H.-P."/>
        </authorList>
    </citation>
    <scope>NUCLEOTIDE SEQUENCE [LARGE SCALE GENOMIC DNA]</scope>
    <source>
        <strain evidence="3 4">DSM 17945</strain>
    </source>
</reference>
<dbReference type="Proteomes" id="UP000567246">
    <property type="component" value="Unassembled WGS sequence"/>
</dbReference>
<comment type="caution">
    <text evidence="3">The sequence shown here is derived from an EMBL/GenBank/DDBJ whole genome shotgun (WGS) entry which is preliminary data.</text>
</comment>
<evidence type="ECO:0000256" key="1">
    <source>
        <dbReference type="SAM" id="MobiDB-lite"/>
    </source>
</evidence>
<sequence length="374" mass="39145">MAPTSSRLSAAVLGVALAAGVTAGPALAVDPAPAVAFPAASAALTEAMTADDAGEVTDGDLVVRVLGPDGQEIVLPEDFGWTSDFGWFPGIGDGLDTDDDLTEEEWAAVDEIFALWEEDPDAELTAEQEALLERIGWYDDPWSELTDEEVTLLEELFLLWETDPSAEPTPEQQALLERIGWDAETDPLAGLTEEELAALERYADSVCLFAGDTLVFTLGDVVHGELREVDEEALAIETEWTFVAGLVPCEGLTAADLAAPETLRIETTMDGMTQVVRVLITDPELLAEFEAWLAAAEDGSVPDLGSDETLPAAGSDTEPAPGAPVAEGDETAAAGEEHVVPSTVETGVGVGPWAALAALLAGAGLVGVRRSFTA</sequence>
<keyword evidence="4" id="KW-1185">Reference proteome</keyword>
<evidence type="ECO:0000313" key="3">
    <source>
        <dbReference type="EMBL" id="MBB5848276.1"/>
    </source>
</evidence>
<feature type="signal peptide" evidence="2">
    <location>
        <begin position="1"/>
        <end position="28"/>
    </location>
</feature>
<evidence type="ECO:0000313" key="4">
    <source>
        <dbReference type="Proteomes" id="UP000567246"/>
    </source>
</evidence>
<feature type="chain" id="PRO_5031512427" description="LPXTG cell wall anchor domain-containing protein" evidence="2">
    <location>
        <begin position="29"/>
        <end position="374"/>
    </location>
</feature>
<feature type="region of interest" description="Disordered" evidence="1">
    <location>
        <begin position="303"/>
        <end position="334"/>
    </location>
</feature>
<protein>
    <recommendedName>
        <fullName evidence="5">LPXTG cell wall anchor domain-containing protein</fullName>
    </recommendedName>
</protein>
<dbReference type="RefSeq" id="WP_184171264.1">
    <property type="nucleotide sequence ID" value="NZ_BAABAG010000008.1"/>
</dbReference>
<dbReference type="EMBL" id="JACHMW010000001">
    <property type="protein sequence ID" value="MBB5848276.1"/>
    <property type="molecule type" value="Genomic_DNA"/>
</dbReference>
<proteinExistence type="predicted"/>
<organism evidence="3 4">
    <name type="scientific">Micrococcus endophyticus</name>
    <dbReference type="NCBI Taxonomy" id="455343"/>
    <lineage>
        <taxon>Bacteria</taxon>
        <taxon>Bacillati</taxon>
        <taxon>Actinomycetota</taxon>
        <taxon>Actinomycetes</taxon>
        <taxon>Micrococcales</taxon>
        <taxon>Micrococcaceae</taxon>
        <taxon>Micrococcus</taxon>
    </lineage>
</organism>
<dbReference type="AlphaFoldDB" id="A0A7W9JIU4"/>
<accession>A0A7W9JIU4</accession>
<evidence type="ECO:0008006" key="5">
    <source>
        <dbReference type="Google" id="ProtNLM"/>
    </source>
</evidence>